<gene>
    <name evidence="2" type="ORF">DV515_00004258</name>
</gene>
<feature type="region of interest" description="Disordered" evidence="1">
    <location>
        <begin position="1"/>
        <end position="32"/>
    </location>
</feature>
<evidence type="ECO:0000313" key="2">
    <source>
        <dbReference type="EMBL" id="RLW07235.1"/>
    </source>
</evidence>
<dbReference type="AlphaFoldDB" id="A0A3L8ST67"/>
<accession>A0A3L8ST67</accession>
<keyword evidence="3" id="KW-1185">Reference proteome</keyword>
<name>A0A3L8ST67_CHLGU</name>
<sequence>MGEGERKKQPMRSRLRRAARNPQEFRVRDGDGWAPGYRWRRAPIRPSPASLTLDVTEGSRGIPGGAALRGPGRVRRRPGPDLVPWASRRSPQAYPPGAGSGVSQRLPAMGIEVLTKT</sequence>
<comment type="caution">
    <text evidence="2">The sequence shown here is derived from an EMBL/GenBank/DDBJ whole genome shotgun (WGS) entry which is preliminary data.</text>
</comment>
<organism evidence="2 3">
    <name type="scientific">Chloebia gouldiae</name>
    <name type="common">Gouldian finch</name>
    <name type="synonym">Erythrura gouldiae</name>
    <dbReference type="NCBI Taxonomy" id="44316"/>
    <lineage>
        <taxon>Eukaryota</taxon>
        <taxon>Metazoa</taxon>
        <taxon>Chordata</taxon>
        <taxon>Craniata</taxon>
        <taxon>Vertebrata</taxon>
        <taxon>Euteleostomi</taxon>
        <taxon>Archelosauria</taxon>
        <taxon>Archosauria</taxon>
        <taxon>Dinosauria</taxon>
        <taxon>Saurischia</taxon>
        <taxon>Theropoda</taxon>
        <taxon>Coelurosauria</taxon>
        <taxon>Aves</taxon>
        <taxon>Neognathae</taxon>
        <taxon>Neoaves</taxon>
        <taxon>Telluraves</taxon>
        <taxon>Australaves</taxon>
        <taxon>Passeriformes</taxon>
        <taxon>Passeroidea</taxon>
        <taxon>Passeridae</taxon>
        <taxon>Chloebia</taxon>
    </lineage>
</organism>
<dbReference type="EMBL" id="QUSF01000008">
    <property type="protein sequence ID" value="RLW07235.1"/>
    <property type="molecule type" value="Genomic_DNA"/>
</dbReference>
<reference evidence="2 3" key="1">
    <citation type="journal article" date="2018" name="Proc. R. Soc. B">
        <title>A non-coding region near Follistatin controls head colour polymorphism in the Gouldian finch.</title>
        <authorList>
            <person name="Toomey M.B."/>
            <person name="Marques C.I."/>
            <person name="Andrade P."/>
            <person name="Araujo P.M."/>
            <person name="Sabatino S."/>
            <person name="Gazda M.A."/>
            <person name="Afonso S."/>
            <person name="Lopes R.J."/>
            <person name="Corbo J.C."/>
            <person name="Carneiro M."/>
        </authorList>
    </citation>
    <scope>NUCLEOTIDE SEQUENCE [LARGE SCALE GENOMIC DNA]</scope>
    <source>
        <strain evidence="2">Red01</strain>
        <tissue evidence="2">Muscle</tissue>
    </source>
</reference>
<feature type="compositionally biased region" description="Basic residues" evidence="1">
    <location>
        <begin position="9"/>
        <end position="19"/>
    </location>
</feature>
<evidence type="ECO:0000256" key="1">
    <source>
        <dbReference type="SAM" id="MobiDB-lite"/>
    </source>
</evidence>
<protein>
    <submittedName>
        <fullName evidence="2">Uncharacterized protein</fullName>
    </submittedName>
</protein>
<evidence type="ECO:0000313" key="3">
    <source>
        <dbReference type="Proteomes" id="UP000276834"/>
    </source>
</evidence>
<feature type="region of interest" description="Disordered" evidence="1">
    <location>
        <begin position="49"/>
        <end position="104"/>
    </location>
</feature>
<proteinExistence type="predicted"/>
<dbReference type="Proteomes" id="UP000276834">
    <property type="component" value="Unassembled WGS sequence"/>
</dbReference>